<dbReference type="InterPro" id="IPR003313">
    <property type="entry name" value="AraC-bd"/>
</dbReference>
<reference evidence="6" key="1">
    <citation type="journal article" date="2019" name="Int. J. Syst. Evol. Microbiol.">
        <title>The Global Catalogue of Microorganisms (GCM) 10K type strain sequencing project: providing services to taxonomists for standard genome sequencing and annotation.</title>
        <authorList>
            <consortium name="The Broad Institute Genomics Platform"/>
            <consortium name="The Broad Institute Genome Sequencing Center for Infectious Disease"/>
            <person name="Wu L."/>
            <person name="Ma J."/>
        </authorList>
    </citation>
    <scope>NUCLEOTIDE SEQUENCE [LARGE SCALE GENOMIC DNA]</scope>
    <source>
        <strain evidence="6">PCU 280</strain>
    </source>
</reference>
<dbReference type="PANTHER" id="PTHR43280:SF2">
    <property type="entry name" value="HTH-TYPE TRANSCRIPTIONAL REGULATOR EXSA"/>
    <property type="match status" value="1"/>
</dbReference>
<dbReference type="Gene3D" id="2.60.120.10">
    <property type="entry name" value="Jelly Rolls"/>
    <property type="match status" value="1"/>
</dbReference>
<evidence type="ECO:0000313" key="5">
    <source>
        <dbReference type="EMBL" id="MFC6331867.1"/>
    </source>
</evidence>
<dbReference type="Proteomes" id="UP001596233">
    <property type="component" value="Unassembled WGS sequence"/>
</dbReference>
<dbReference type="PROSITE" id="PS01124">
    <property type="entry name" value="HTH_ARAC_FAMILY_2"/>
    <property type="match status" value="1"/>
</dbReference>
<dbReference type="PRINTS" id="PR00032">
    <property type="entry name" value="HTHARAC"/>
</dbReference>
<gene>
    <name evidence="5" type="ORF">ACFP56_04465</name>
</gene>
<dbReference type="InterPro" id="IPR009057">
    <property type="entry name" value="Homeodomain-like_sf"/>
</dbReference>
<dbReference type="InterPro" id="IPR037923">
    <property type="entry name" value="HTH-like"/>
</dbReference>
<keyword evidence="2" id="KW-0238">DNA-binding</keyword>
<dbReference type="InterPro" id="IPR018060">
    <property type="entry name" value="HTH_AraC"/>
</dbReference>
<dbReference type="InterPro" id="IPR020449">
    <property type="entry name" value="Tscrpt_reg_AraC-type_HTH"/>
</dbReference>
<comment type="caution">
    <text evidence="5">The sequence shown here is derived from an EMBL/GenBank/DDBJ whole genome shotgun (WGS) entry which is preliminary data.</text>
</comment>
<dbReference type="PANTHER" id="PTHR43280">
    <property type="entry name" value="ARAC-FAMILY TRANSCRIPTIONAL REGULATOR"/>
    <property type="match status" value="1"/>
</dbReference>
<keyword evidence="6" id="KW-1185">Reference proteome</keyword>
<evidence type="ECO:0000313" key="6">
    <source>
        <dbReference type="Proteomes" id="UP001596233"/>
    </source>
</evidence>
<dbReference type="SUPFAM" id="SSF51215">
    <property type="entry name" value="Regulatory protein AraC"/>
    <property type="match status" value="1"/>
</dbReference>
<sequence>MNIKSKLQYGNPLDSLYVEYDRRKGHFSMSSSHMHSHYELYYLFEGQRVYFIKDRSYTIQAGDFVIIPSDVVHRTSDSGIPDHERMVLYFNDSYFKQYAPEEAELLLSPFHSSRHIVKIAHQERRHMEQQFYMMLREIQEQPPGYKLTVQHTAASMLIYVARSMLENGATPAEDELSPTEAKMMEIAQYINAHFHEPLTLEMLSSKFYLSESYLSRTFKKLTGFAFTEYVGMTRVKEAQKLLRETNKRITDISEEVGFGSFAHFQKVFKDMTSLSPRDYRSQFRSSLPN</sequence>
<protein>
    <submittedName>
        <fullName evidence="5">Helix-turn-helix domain-containing protein</fullName>
    </submittedName>
</protein>
<organism evidence="5 6">
    <name type="scientific">Paenibacillus septentrionalis</name>
    <dbReference type="NCBI Taxonomy" id="429342"/>
    <lineage>
        <taxon>Bacteria</taxon>
        <taxon>Bacillati</taxon>
        <taxon>Bacillota</taxon>
        <taxon>Bacilli</taxon>
        <taxon>Bacillales</taxon>
        <taxon>Paenibacillaceae</taxon>
        <taxon>Paenibacillus</taxon>
    </lineage>
</organism>
<dbReference type="SMART" id="SM00342">
    <property type="entry name" value="HTH_ARAC"/>
    <property type="match status" value="1"/>
</dbReference>
<evidence type="ECO:0000256" key="2">
    <source>
        <dbReference type="ARBA" id="ARBA00023125"/>
    </source>
</evidence>
<evidence type="ECO:0000256" key="1">
    <source>
        <dbReference type="ARBA" id="ARBA00023015"/>
    </source>
</evidence>
<keyword evidence="1" id="KW-0805">Transcription regulation</keyword>
<dbReference type="RefSeq" id="WP_379231541.1">
    <property type="nucleotide sequence ID" value="NZ_JBHSTE010000001.1"/>
</dbReference>
<dbReference type="Pfam" id="PF12833">
    <property type="entry name" value="HTH_18"/>
    <property type="match status" value="1"/>
</dbReference>
<keyword evidence="3" id="KW-0804">Transcription</keyword>
<accession>A0ABW1UZH4</accession>
<dbReference type="EMBL" id="JBHSTE010000001">
    <property type="protein sequence ID" value="MFC6331867.1"/>
    <property type="molecule type" value="Genomic_DNA"/>
</dbReference>
<evidence type="ECO:0000259" key="4">
    <source>
        <dbReference type="PROSITE" id="PS01124"/>
    </source>
</evidence>
<feature type="domain" description="HTH araC/xylS-type" evidence="4">
    <location>
        <begin position="184"/>
        <end position="282"/>
    </location>
</feature>
<name>A0ABW1UZH4_9BACL</name>
<evidence type="ECO:0000256" key="3">
    <source>
        <dbReference type="ARBA" id="ARBA00023163"/>
    </source>
</evidence>
<dbReference type="Pfam" id="PF02311">
    <property type="entry name" value="AraC_binding"/>
    <property type="match status" value="1"/>
</dbReference>
<dbReference type="Gene3D" id="1.10.10.60">
    <property type="entry name" value="Homeodomain-like"/>
    <property type="match status" value="2"/>
</dbReference>
<dbReference type="PROSITE" id="PS00041">
    <property type="entry name" value="HTH_ARAC_FAMILY_1"/>
    <property type="match status" value="1"/>
</dbReference>
<dbReference type="InterPro" id="IPR018062">
    <property type="entry name" value="HTH_AraC-typ_CS"/>
</dbReference>
<proteinExistence type="predicted"/>
<dbReference type="SUPFAM" id="SSF46689">
    <property type="entry name" value="Homeodomain-like"/>
    <property type="match status" value="2"/>
</dbReference>
<dbReference type="InterPro" id="IPR014710">
    <property type="entry name" value="RmlC-like_jellyroll"/>
</dbReference>